<reference evidence="4" key="1">
    <citation type="submission" date="2022-01" db="EMBL/GenBank/DDBJ databases">
        <title>Microbacterium eymi and Microbacterium rhizovicinus sp. nov., isolated from the rhizospheric soil of Elymus tsukushiensis, a plant native to the Dokdo Islands, Republic of Korea.</title>
        <authorList>
            <person name="Hwang Y.J."/>
        </authorList>
    </citation>
    <scope>NUCLEOTIDE SEQUENCE</scope>
    <source>
        <strain evidence="4">KUDC0405</strain>
    </source>
</reference>
<feature type="transmembrane region" description="Helical" evidence="2">
    <location>
        <begin position="5"/>
        <end position="23"/>
    </location>
</feature>
<dbReference type="EMBL" id="CP091139">
    <property type="protein sequence ID" value="UUT35157.1"/>
    <property type="molecule type" value="Genomic_DNA"/>
</dbReference>
<evidence type="ECO:0000256" key="2">
    <source>
        <dbReference type="SAM" id="Phobius"/>
    </source>
</evidence>
<dbReference type="Proteomes" id="UP001054811">
    <property type="component" value="Chromosome"/>
</dbReference>
<dbReference type="InterPro" id="IPR010679">
    <property type="entry name" value="DUF1254"/>
</dbReference>
<gene>
    <name evidence="4" type="ORF">L2X98_33460</name>
</gene>
<keyword evidence="2" id="KW-0812">Transmembrane</keyword>
<evidence type="ECO:0000259" key="3">
    <source>
        <dbReference type="Pfam" id="PF06863"/>
    </source>
</evidence>
<feature type="domain" description="DUF1254" evidence="3">
    <location>
        <begin position="82"/>
        <end position="128"/>
    </location>
</feature>
<keyword evidence="2" id="KW-1133">Transmembrane helix</keyword>
<dbReference type="SUPFAM" id="SSF160935">
    <property type="entry name" value="VPA0735-like"/>
    <property type="match status" value="1"/>
</dbReference>
<protein>
    <submittedName>
        <fullName evidence="4">DUF1254 domain-containing protein</fullName>
    </submittedName>
</protein>
<dbReference type="RefSeq" id="WP_259611710.1">
    <property type="nucleotide sequence ID" value="NZ_CP091139.2"/>
</dbReference>
<feature type="transmembrane region" description="Helical" evidence="2">
    <location>
        <begin position="35"/>
        <end position="57"/>
    </location>
</feature>
<accession>A0ABY5NIZ5</accession>
<keyword evidence="2" id="KW-0472">Membrane</keyword>
<sequence>MNRLILKYAVPVVIVILVIFAWVVYRRLASGWHDIVPLAVAAAVVWVAGTVVFIVFWPRITIGGFKRAILKRGMGDGPIPVNTLYAAPRTSSASAAGGSLLATGTDDVLYVAGWLDVTRGPQVLHTPTWRIATSACSSPTRRRARTSPTWERGRPAAVRGTT</sequence>
<name>A0ABY5NIZ5_9MICO</name>
<evidence type="ECO:0000313" key="5">
    <source>
        <dbReference type="Proteomes" id="UP001054811"/>
    </source>
</evidence>
<evidence type="ECO:0000256" key="1">
    <source>
        <dbReference type="SAM" id="MobiDB-lite"/>
    </source>
</evidence>
<keyword evidence="5" id="KW-1185">Reference proteome</keyword>
<feature type="region of interest" description="Disordered" evidence="1">
    <location>
        <begin position="135"/>
        <end position="162"/>
    </location>
</feature>
<dbReference type="Pfam" id="PF06863">
    <property type="entry name" value="DUF1254"/>
    <property type="match status" value="1"/>
</dbReference>
<organism evidence="4 5">
    <name type="scientific">Microbacterium elymi</name>
    <dbReference type="NCBI Taxonomy" id="2909587"/>
    <lineage>
        <taxon>Bacteria</taxon>
        <taxon>Bacillati</taxon>
        <taxon>Actinomycetota</taxon>
        <taxon>Actinomycetes</taxon>
        <taxon>Micrococcales</taxon>
        <taxon>Microbacteriaceae</taxon>
        <taxon>Microbacterium</taxon>
    </lineage>
</organism>
<evidence type="ECO:0000313" key="4">
    <source>
        <dbReference type="EMBL" id="UUT35157.1"/>
    </source>
</evidence>
<proteinExistence type="predicted"/>